<reference evidence="1 2" key="1">
    <citation type="submission" date="2012-11" db="EMBL/GenBank/DDBJ databases">
        <authorList>
            <person name="Huguet-Tapia J.C."/>
            <person name="Durkin A.S."/>
            <person name="Pettis G.S."/>
            <person name="Badger J.H."/>
        </authorList>
    </citation>
    <scope>NUCLEOTIDE SEQUENCE [LARGE SCALE GENOMIC DNA]</scope>
    <source>
        <strain evidence="1 2">91-03</strain>
    </source>
</reference>
<keyword evidence="2" id="KW-1185">Reference proteome</keyword>
<name>L1KQU7_9ACTN</name>
<proteinExistence type="predicted"/>
<evidence type="ECO:0000313" key="1">
    <source>
        <dbReference type="EMBL" id="EKX63176.1"/>
    </source>
</evidence>
<dbReference type="AlphaFoldDB" id="L1KQU7"/>
<comment type="caution">
    <text evidence="1">The sequence shown here is derived from an EMBL/GenBank/DDBJ whole genome shotgun (WGS) entry which is preliminary data.</text>
</comment>
<dbReference type="EMBL" id="AEJC01000458">
    <property type="protein sequence ID" value="EKX63176.1"/>
    <property type="molecule type" value="Genomic_DNA"/>
</dbReference>
<dbReference type="Proteomes" id="UP000010411">
    <property type="component" value="Unassembled WGS sequence"/>
</dbReference>
<evidence type="ECO:0000313" key="2">
    <source>
        <dbReference type="Proteomes" id="UP000010411"/>
    </source>
</evidence>
<organism evidence="1 2">
    <name type="scientific">Streptomyces ipomoeae 91-03</name>
    <dbReference type="NCBI Taxonomy" id="698759"/>
    <lineage>
        <taxon>Bacteria</taxon>
        <taxon>Bacillati</taxon>
        <taxon>Actinomycetota</taxon>
        <taxon>Actinomycetes</taxon>
        <taxon>Kitasatosporales</taxon>
        <taxon>Streptomycetaceae</taxon>
        <taxon>Streptomyces</taxon>
    </lineage>
</organism>
<sequence>MRLSVKVPPRNCVRSGAWSSPGDAGDRLIDDSAHRMRWSGR</sequence>
<gene>
    <name evidence="1" type="ORF">STRIP9103_07155</name>
</gene>
<protein>
    <submittedName>
        <fullName evidence="1">Uncharacterized protein</fullName>
    </submittedName>
</protein>
<accession>L1KQU7</accession>